<evidence type="ECO:0000256" key="5">
    <source>
        <dbReference type="ARBA" id="ARBA00023163"/>
    </source>
</evidence>
<proteinExistence type="inferred from homology"/>
<dbReference type="InterPro" id="IPR014284">
    <property type="entry name" value="RNA_pol_sigma-70_dom"/>
</dbReference>
<keyword evidence="2" id="KW-0805">Transcription regulation</keyword>
<evidence type="ECO:0000256" key="2">
    <source>
        <dbReference type="ARBA" id="ARBA00023015"/>
    </source>
</evidence>
<dbReference type="NCBIfam" id="TIGR02983">
    <property type="entry name" value="SigE-fam_strep"/>
    <property type="match status" value="1"/>
</dbReference>
<dbReference type="SUPFAM" id="SSF88659">
    <property type="entry name" value="Sigma3 and sigma4 domains of RNA polymerase sigma factors"/>
    <property type="match status" value="1"/>
</dbReference>
<evidence type="ECO:0000259" key="7">
    <source>
        <dbReference type="Pfam" id="PF08281"/>
    </source>
</evidence>
<evidence type="ECO:0000256" key="1">
    <source>
        <dbReference type="ARBA" id="ARBA00010641"/>
    </source>
</evidence>
<dbReference type="OrthoDB" id="3692620at2"/>
<dbReference type="GO" id="GO:0003677">
    <property type="term" value="F:DNA binding"/>
    <property type="evidence" value="ECO:0007669"/>
    <property type="project" value="UniProtKB-KW"/>
</dbReference>
<dbReference type="RefSeq" id="WP_105184384.1">
    <property type="nucleotide sequence ID" value="NZ_BAAAGO010000016.1"/>
</dbReference>
<dbReference type="InterPro" id="IPR007627">
    <property type="entry name" value="RNA_pol_sigma70_r2"/>
</dbReference>
<feature type="domain" description="RNA polymerase sigma-70 region 2" evidence="6">
    <location>
        <begin position="15"/>
        <end position="78"/>
    </location>
</feature>
<dbReference type="KEGG" id="mgg:MPLG2_0026"/>
<dbReference type="Proteomes" id="UP000238164">
    <property type="component" value="Chromosome 1"/>
</dbReference>
<evidence type="ECO:0000259" key="6">
    <source>
        <dbReference type="Pfam" id="PF04542"/>
    </source>
</evidence>
<feature type="domain" description="RNA polymerase sigma factor 70 region 4 type 2" evidence="7">
    <location>
        <begin position="102"/>
        <end position="153"/>
    </location>
</feature>
<evidence type="ECO:0000256" key="3">
    <source>
        <dbReference type="ARBA" id="ARBA00023082"/>
    </source>
</evidence>
<sequence>MVGRSGRQAEFTSFVQSSARYLSRTAYLLTGSQERADDLVQETLTRTYAAWHRVRPHEAIGYARRVLVNLSIDTHRRREPVPVEWSERADTHDAHARSDDADEVARMLATLTPKQRRIVVLRYFDDLTEAQTAECLGISVGTVKSACSRAFASLREQYAPITNGDQS</sequence>
<keyword evidence="9" id="KW-1185">Reference proteome</keyword>
<dbReference type="CDD" id="cd06171">
    <property type="entry name" value="Sigma70_r4"/>
    <property type="match status" value="1"/>
</dbReference>
<dbReference type="GO" id="GO:0016987">
    <property type="term" value="F:sigma factor activity"/>
    <property type="evidence" value="ECO:0007669"/>
    <property type="project" value="UniProtKB-KW"/>
</dbReference>
<dbReference type="InterPro" id="IPR013249">
    <property type="entry name" value="RNA_pol_sigma70_r4_t2"/>
</dbReference>
<dbReference type="NCBIfam" id="TIGR02937">
    <property type="entry name" value="sigma70-ECF"/>
    <property type="match status" value="1"/>
</dbReference>
<dbReference type="InterPro" id="IPR039425">
    <property type="entry name" value="RNA_pol_sigma-70-like"/>
</dbReference>
<dbReference type="Pfam" id="PF04542">
    <property type="entry name" value="Sigma70_r2"/>
    <property type="match status" value="1"/>
</dbReference>
<organism evidence="8 9">
    <name type="scientific">Micropruina glycogenica</name>
    <dbReference type="NCBI Taxonomy" id="75385"/>
    <lineage>
        <taxon>Bacteria</taxon>
        <taxon>Bacillati</taxon>
        <taxon>Actinomycetota</taxon>
        <taxon>Actinomycetes</taxon>
        <taxon>Propionibacteriales</taxon>
        <taxon>Nocardioidaceae</taxon>
        <taxon>Micropruina</taxon>
    </lineage>
</organism>
<gene>
    <name evidence="8" type="ORF">MPLG2_0026</name>
</gene>
<dbReference type="InterPro" id="IPR036388">
    <property type="entry name" value="WH-like_DNA-bd_sf"/>
</dbReference>
<keyword evidence="4" id="KW-0238">DNA-binding</keyword>
<dbReference type="Gene3D" id="1.10.1740.10">
    <property type="match status" value="1"/>
</dbReference>
<evidence type="ECO:0000313" key="8">
    <source>
        <dbReference type="EMBL" id="SPD85062.1"/>
    </source>
</evidence>
<comment type="similarity">
    <text evidence="1">Belongs to the sigma-70 factor family. ECF subfamily.</text>
</comment>
<accession>A0A2N9JA29</accession>
<dbReference type="PANTHER" id="PTHR43133">
    <property type="entry name" value="RNA POLYMERASE ECF-TYPE SIGMA FACTO"/>
    <property type="match status" value="1"/>
</dbReference>
<evidence type="ECO:0000256" key="4">
    <source>
        <dbReference type="ARBA" id="ARBA00023125"/>
    </source>
</evidence>
<name>A0A2N9JA29_9ACTN</name>
<dbReference type="PANTHER" id="PTHR43133:SF50">
    <property type="entry name" value="ECF RNA POLYMERASE SIGMA FACTOR SIGM"/>
    <property type="match status" value="1"/>
</dbReference>
<dbReference type="InterPro" id="IPR013325">
    <property type="entry name" value="RNA_pol_sigma_r2"/>
</dbReference>
<keyword evidence="5" id="KW-0804">Transcription</keyword>
<dbReference type="Pfam" id="PF08281">
    <property type="entry name" value="Sigma70_r4_2"/>
    <property type="match status" value="1"/>
</dbReference>
<dbReference type="GO" id="GO:0006352">
    <property type="term" value="P:DNA-templated transcription initiation"/>
    <property type="evidence" value="ECO:0007669"/>
    <property type="project" value="InterPro"/>
</dbReference>
<evidence type="ECO:0000313" key="9">
    <source>
        <dbReference type="Proteomes" id="UP000238164"/>
    </source>
</evidence>
<dbReference type="SUPFAM" id="SSF88946">
    <property type="entry name" value="Sigma2 domain of RNA polymerase sigma factors"/>
    <property type="match status" value="1"/>
</dbReference>
<dbReference type="Gene3D" id="1.10.10.10">
    <property type="entry name" value="Winged helix-like DNA-binding domain superfamily/Winged helix DNA-binding domain"/>
    <property type="match status" value="1"/>
</dbReference>
<protein>
    <submittedName>
        <fullName evidence="8">RNA polymerase</fullName>
    </submittedName>
</protein>
<dbReference type="EMBL" id="LT985188">
    <property type="protein sequence ID" value="SPD85062.1"/>
    <property type="molecule type" value="Genomic_DNA"/>
</dbReference>
<dbReference type="InterPro" id="IPR014325">
    <property type="entry name" value="RNA_pol_sigma-E_actinobac"/>
</dbReference>
<dbReference type="AlphaFoldDB" id="A0A2N9JA29"/>
<keyword evidence="3" id="KW-0731">Sigma factor</keyword>
<dbReference type="InterPro" id="IPR013324">
    <property type="entry name" value="RNA_pol_sigma_r3/r4-like"/>
</dbReference>
<reference evidence="8 9" key="1">
    <citation type="submission" date="2018-02" db="EMBL/GenBank/DDBJ databases">
        <authorList>
            <person name="Cohen D.B."/>
            <person name="Kent A.D."/>
        </authorList>
    </citation>
    <scope>NUCLEOTIDE SEQUENCE [LARGE SCALE GENOMIC DNA]</scope>
    <source>
        <strain evidence="8">1</strain>
    </source>
</reference>